<gene>
    <name evidence="1" type="ORF">LCGC14_0520270</name>
</gene>
<dbReference type="EMBL" id="LAZR01000653">
    <property type="protein sequence ID" value="KKN61574.1"/>
    <property type="molecule type" value="Genomic_DNA"/>
</dbReference>
<protein>
    <submittedName>
        <fullName evidence="1">Uncharacterized protein</fullName>
    </submittedName>
</protein>
<sequence length="78" mass="8577">MGPKRRRRGVGGAPLTPIRYINVNFPPSDRELHEWVKAKAKERRQGASQFLRCLADDAKAAEEAELALEAEASDGSAD</sequence>
<evidence type="ECO:0000313" key="1">
    <source>
        <dbReference type="EMBL" id="KKN61574.1"/>
    </source>
</evidence>
<organism evidence="1">
    <name type="scientific">marine sediment metagenome</name>
    <dbReference type="NCBI Taxonomy" id="412755"/>
    <lineage>
        <taxon>unclassified sequences</taxon>
        <taxon>metagenomes</taxon>
        <taxon>ecological metagenomes</taxon>
    </lineage>
</organism>
<proteinExistence type="predicted"/>
<accession>A0A0F9S3D1</accession>
<name>A0A0F9S3D1_9ZZZZ</name>
<comment type="caution">
    <text evidence="1">The sequence shown here is derived from an EMBL/GenBank/DDBJ whole genome shotgun (WGS) entry which is preliminary data.</text>
</comment>
<reference evidence="1" key="1">
    <citation type="journal article" date="2015" name="Nature">
        <title>Complex archaea that bridge the gap between prokaryotes and eukaryotes.</title>
        <authorList>
            <person name="Spang A."/>
            <person name="Saw J.H."/>
            <person name="Jorgensen S.L."/>
            <person name="Zaremba-Niedzwiedzka K."/>
            <person name="Martijn J."/>
            <person name="Lind A.E."/>
            <person name="van Eijk R."/>
            <person name="Schleper C."/>
            <person name="Guy L."/>
            <person name="Ettema T.J."/>
        </authorList>
    </citation>
    <scope>NUCLEOTIDE SEQUENCE</scope>
</reference>
<dbReference type="AlphaFoldDB" id="A0A0F9S3D1"/>